<keyword evidence="2" id="KW-1133">Transmembrane helix</keyword>
<reference evidence="4" key="1">
    <citation type="submission" date="2021-07" db="EMBL/GenBank/DDBJ databases">
        <title>Complete genome sequencing of a Clostridium isolate.</title>
        <authorList>
            <person name="Ueki A."/>
            <person name="Tonouchi A."/>
        </authorList>
    </citation>
    <scope>NUCLEOTIDE SEQUENCE [LARGE SCALE GENOMIC DNA]</scope>
    <source>
        <strain evidence="4">C5S11</strain>
    </source>
</reference>
<feature type="transmembrane region" description="Helical" evidence="2">
    <location>
        <begin position="183"/>
        <end position="201"/>
    </location>
</feature>
<evidence type="ECO:0000313" key="4">
    <source>
        <dbReference type="Proteomes" id="UP000824633"/>
    </source>
</evidence>
<evidence type="ECO:0000256" key="2">
    <source>
        <dbReference type="SAM" id="Phobius"/>
    </source>
</evidence>
<feature type="transmembrane region" description="Helical" evidence="2">
    <location>
        <begin position="54"/>
        <end position="75"/>
    </location>
</feature>
<keyword evidence="2" id="KW-0812">Transmembrane</keyword>
<protein>
    <submittedName>
        <fullName evidence="3">Membrane protein</fullName>
    </submittedName>
</protein>
<dbReference type="InterPro" id="IPR036034">
    <property type="entry name" value="PDZ_sf"/>
</dbReference>
<dbReference type="RefSeq" id="WP_224035338.1">
    <property type="nucleotide sequence ID" value="NZ_AP024849.1"/>
</dbReference>
<keyword evidence="4" id="KW-1185">Reference proteome</keyword>
<feature type="transmembrane region" description="Helical" evidence="2">
    <location>
        <begin position="12"/>
        <end position="33"/>
    </location>
</feature>
<keyword evidence="2" id="KW-0472">Membrane</keyword>
<name>A0ABM7TAX9_9CLOT</name>
<evidence type="ECO:0000313" key="3">
    <source>
        <dbReference type="EMBL" id="BCZ49133.1"/>
    </source>
</evidence>
<organism evidence="3 4">
    <name type="scientific">Clostridium gelidum</name>
    <dbReference type="NCBI Taxonomy" id="704125"/>
    <lineage>
        <taxon>Bacteria</taxon>
        <taxon>Bacillati</taxon>
        <taxon>Bacillota</taxon>
        <taxon>Clostridia</taxon>
        <taxon>Eubacteriales</taxon>
        <taxon>Clostridiaceae</taxon>
        <taxon>Clostridium</taxon>
    </lineage>
</organism>
<feature type="transmembrane region" description="Helical" evidence="2">
    <location>
        <begin position="81"/>
        <end position="101"/>
    </location>
</feature>
<dbReference type="SUPFAM" id="SSF50156">
    <property type="entry name" value="PDZ domain-like"/>
    <property type="match status" value="1"/>
</dbReference>
<accession>A0ABM7TAX9</accession>
<feature type="region of interest" description="Disordered" evidence="1">
    <location>
        <begin position="428"/>
        <end position="460"/>
    </location>
</feature>
<dbReference type="EMBL" id="AP024849">
    <property type="protein sequence ID" value="BCZ49133.1"/>
    <property type="molecule type" value="Genomic_DNA"/>
</dbReference>
<gene>
    <name evidence="3" type="ORF">psyc5s11_52000</name>
</gene>
<dbReference type="Gene3D" id="2.30.42.10">
    <property type="match status" value="1"/>
</dbReference>
<proteinExistence type="predicted"/>
<sequence length="460" mass="51259">MSLLVYTLRNVAGAIVAPPLVFLFITLIIMLYVKNKKIVAMQKIILGGSVNSSIELTLSQFVLGIIAGCIGSLILTSLGVVFSANSGIEYLFIISILLMFIKPRLICFSYSGAVLGAISILIKLGSQFIPELANNMIFNIDILYLVIFIGVFHIIEGLLVMIDGDRGAVPVFTNRDGKILGGYALKRYWALPVAIMIAIAMNDSSLKYITESIQNPDWWPLIKSSSGLSLIAGSAISILPFYTVLGYSSITFTRSKREKALVSGIYILIYGIILTVVAQISRFGVFGEIIVVMFTPFAHEFMLEVQVKSEEKRKPKFLSDEEGLVILDITKDSQVRKFGVDVGSKILSINNKNINSEAESYSILKANWYNAVLKVKDSKGVVREIQFRHNKNTRLGMLLVPRSVAKEDVIPVNDNSFKTVLSKFKNSEHKEKYKTTENEKENKINEDKINKDEENKDMKL</sequence>
<feature type="transmembrane region" description="Helical" evidence="2">
    <location>
        <begin position="108"/>
        <end position="130"/>
    </location>
</feature>
<feature type="transmembrane region" description="Helical" evidence="2">
    <location>
        <begin position="228"/>
        <end position="248"/>
    </location>
</feature>
<feature type="transmembrane region" description="Helical" evidence="2">
    <location>
        <begin position="260"/>
        <end position="277"/>
    </location>
</feature>
<evidence type="ECO:0000256" key="1">
    <source>
        <dbReference type="SAM" id="MobiDB-lite"/>
    </source>
</evidence>
<feature type="transmembrane region" description="Helical" evidence="2">
    <location>
        <begin position="142"/>
        <end position="162"/>
    </location>
</feature>
<dbReference type="Proteomes" id="UP000824633">
    <property type="component" value="Chromosome"/>
</dbReference>